<protein>
    <submittedName>
        <fullName evidence="2">Uncharacterized protein</fullName>
    </submittedName>
</protein>
<organism evidence="2 3">
    <name type="scientific">Mycobacterium intracellulare subsp. chimaera</name>
    <dbReference type="NCBI Taxonomy" id="222805"/>
    <lineage>
        <taxon>Bacteria</taxon>
        <taxon>Bacillati</taxon>
        <taxon>Actinomycetota</taxon>
        <taxon>Actinomycetes</taxon>
        <taxon>Mycobacteriales</taxon>
        <taxon>Mycobacteriaceae</taxon>
        <taxon>Mycobacterium</taxon>
        <taxon>Mycobacterium avium complex (MAC)</taxon>
    </lineage>
</organism>
<reference evidence="2" key="1">
    <citation type="submission" date="2023-06" db="EMBL/GenBank/DDBJ databases">
        <title>Itaconate inhibition of nontuberculous mycobacteria.</title>
        <authorList>
            <person name="Breen P."/>
            <person name="Zimbric M."/>
            <person name="Caverly L."/>
        </authorList>
    </citation>
    <scope>NUCLEOTIDE SEQUENCE</scope>
    <source>
        <strain evidence="2">FLAC1071</strain>
    </source>
</reference>
<dbReference type="EMBL" id="JASZZX010000025">
    <property type="protein sequence ID" value="MDM3928690.1"/>
    <property type="molecule type" value="Genomic_DNA"/>
</dbReference>
<evidence type="ECO:0000256" key="1">
    <source>
        <dbReference type="SAM" id="MobiDB-lite"/>
    </source>
</evidence>
<feature type="compositionally biased region" description="Basic residues" evidence="1">
    <location>
        <begin position="75"/>
        <end position="85"/>
    </location>
</feature>
<name>A0ABT7P5Y7_MYCIT</name>
<comment type="caution">
    <text evidence="2">The sequence shown here is derived from an EMBL/GenBank/DDBJ whole genome shotgun (WGS) entry which is preliminary data.</text>
</comment>
<evidence type="ECO:0000313" key="3">
    <source>
        <dbReference type="Proteomes" id="UP001529272"/>
    </source>
</evidence>
<dbReference type="RefSeq" id="WP_069954192.1">
    <property type="nucleotide sequence ID" value="NZ_CP012886.2"/>
</dbReference>
<sequence>MTEITDRAAITESLLGRLSELDDLKGSYEEKKAAVAQAQAAEDAAAETYERKIAELLETGWATPTALASQGHEVPKKRNGGRRRAAAGGQHNDTSGQ</sequence>
<evidence type="ECO:0000313" key="2">
    <source>
        <dbReference type="EMBL" id="MDM3928690.1"/>
    </source>
</evidence>
<gene>
    <name evidence="2" type="ORF">QRB35_22015</name>
</gene>
<accession>A0ABT7P5Y7</accession>
<reference evidence="2" key="2">
    <citation type="submission" date="2023-06" db="EMBL/GenBank/DDBJ databases">
        <authorList>
            <person name="Spilker T."/>
        </authorList>
    </citation>
    <scope>NUCLEOTIDE SEQUENCE</scope>
    <source>
        <strain evidence="2">FLAC1071</strain>
    </source>
</reference>
<keyword evidence="3" id="KW-1185">Reference proteome</keyword>
<proteinExistence type="predicted"/>
<feature type="region of interest" description="Disordered" evidence="1">
    <location>
        <begin position="62"/>
        <end position="97"/>
    </location>
</feature>
<dbReference type="Proteomes" id="UP001529272">
    <property type="component" value="Unassembled WGS sequence"/>
</dbReference>